<accession>A0A9P0GA46</accession>
<name>A0A9P0GA46_9CUCU</name>
<dbReference type="Gene3D" id="1.10.238.20">
    <property type="entry name" value="Pheromone/general odorant binding protein domain"/>
    <property type="match status" value="1"/>
</dbReference>
<feature type="signal peptide" evidence="1">
    <location>
        <begin position="1"/>
        <end position="22"/>
    </location>
</feature>
<dbReference type="OrthoDB" id="6779241at2759"/>
<keyword evidence="3" id="KW-1185">Reference proteome</keyword>
<keyword evidence="1" id="KW-0732">Signal</keyword>
<organism evidence="2 3">
    <name type="scientific">Psylliodes chrysocephalus</name>
    <dbReference type="NCBI Taxonomy" id="3402493"/>
    <lineage>
        <taxon>Eukaryota</taxon>
        <taxon>Metazoa</taxon>
        <taxon>Ecdysozoa</taxon>
        <taxon>Arthropoda</taxon>
        <taxon>Hexapoda</taxon>
        <taxon>Insecta</taxon>
        <taxon>Pterygota</taxon>
        <taxon>Neoptera</taxon>
        <taxon>Endopterygota</taxon>
        <taxon>Coleoptera</taxon>
        <taxon>Polyphaga</taxon>
        <taxon>Cucujiformia</taxon>
        <taxon>Chrysomeloidea</taxon>
        <taxon>Chrysomelidae</taxon>
        <taxon>Galerucinae</taxon>
        <taxon>Alticini</taxon>
        <taxon>Psylliodes</taxon>
    </lineage>
</organism>
<dbReference type="GO" id="GO:0005549">
    <property type="term" value="F:odorant binding"/>
    <property type="evidence" value="ECO:0007669"/>
    <property type="project" value="InterPro"/>
</dbReference>
<dbReference type="Proteomes" id="UP001153636">
    <property type="component" value="Chromosome 3"/>
</dbReference>
<evidence type="ECO:0000256" key="1">
    <source>
        <dbReference type="SAM" id="SignalP"/>
    </source>
</evidence>
<dbReference type="SUPFAM" id="SSF47565">
    <property type="entry name" value="Insect pheromone/odorant-binding proteins"/>
    <property type="match status" value="1"/>
</dbReference>
<reference evidence="2" key="1">
    <citation type="submission" date="2022-01" db="EMBL/GenBank/DDBJ databases">
        <authorList>
            <person name="King R."/>
        </authorList>
    </citation>
    <scope>NUCLEOTIDE SEQUENCE</scope>
</reference>
<feature type="chain" id="PRO_5040126922" evidence="1">
    <location>
        <begin position="23"/>
        <end position="137"/>
    </location>
</feature>
<dbReference type="InterPro" id="IPR006170">
    <property type="entry name" value="PBP/GOBP"/>
</dbReference>
<dbReference type="Pfam" id="PF01395">
    <property type="entry name" value="PBP_GOBP"/>
    <property type="match status" value="1"/>
</dbReference>
<dbReference type="AlphaFoldDB" id="A0A9P0GA46"/>
<dbReference type="InterPro" id="IPR036728">
    <property type="entry name" value="PBP_GOBP_sf"/>
</dbReference>
<dbReference type="CDD" id="cd23992">
    <property type="entry name" value="PBP_GOBP"/>
    <property type="match status" value="1"/>
</dbReference>
<evidence type="ECO:0000313" key="3">
    <source>
        <dbReference type="Proteomes" id="UP001153636"/>
    </source>
</evidence>
<sequence length="137" mass="15279">MEQSLKFACVILLFFCINTASAIPSEGKGVTECLAEAKITKEEIAVHPPKNTTEVMCFLKCLLFQNGEIDAEGKINVEEIEKDVSKVPNLTDKQKEDFTKCVLSADKIEKCEDVQKIYPCWSAHEKIFNADGFKSVA</sequence>
<evidence type="ECO:0000313" key="2">
    <source>
        <dbReference type="EMBL" id="CAH1107899.1"/>
    </source>
</evidence>
<dbReference type="EMBL" id="OV651815">
    <property type="protein sequence ID" value="CAH1107899.1"/>
    <property type="molecule type" value="Genomic_DNA"/>
</dbReference>
<protein>
    <submittedName>
        <fullName evidence="2">Uncharacterized protein</fullName>
    </submittedName>
</protein>
<proteinExistence type="predicted"/>
<gene>
    <name evidence="2" type="ORF">PSYICH_LOCUS8623</name>
</gene>